<evidence type="ECO:0000313" key="1">
    <source>
        <dbReference type="EMBL" id="AFK04203.1"/>
    </source>
</evidence>
<protein>
    <submittedName>
        <fullName evidence="1">Uncharacterized protein</fullName>
    </submittedName>
</protein>
<gene>
    <name evidence="1" type="ordered locus">Emtol_3070</name>
</gene>
<proteinExistence type="predicted"/>
<name>A0ABM5N476_EMTOG</name>
<evidence type="ECO:0000313" key="2">
    <source>
        <dbReference type="Proteomes" id="UP000002875"/>
    </source>
</evidence>
<dbReference type="Proteomes" id="UP000002875">
    <property type="component" value="Chromosome"/>
</dbReference>
<dbReference type="EMBL" id="CP002961">
    <property type="protein sequence ID" value="AFK04203.1"/>
    <property type="molecule type" value="Genomic_DNA"/>
</dbReference>
<accession>A0ABM5N476</accession>
<keyword evidence="2" id="KW-1185">Reference proteome</keyword>
<organism evidence="1 2">
    <name type="scientific">Emticicia oligotrophica (strain DSM 17448 / CIP 109782 / MTCC 6937 / GPTSA100-15)</name>
    <dbReference type="NCBI Taxonomy" id="929562"/>
    <lineage>
        <taxon>Bacteria</taxon>
        <taxon>Pseudomonadati</taxon>
        <taxon>Bacteroidota</taxon>
        <taxon>Cytophagia</taxon>
        <taxon>Cytophagales</taxon>
        <taxon>Leadbetterellaceae</taxon>
        <taxon>Emticicia</taxon>
    </lineage>
</organism>
<sequence>MLRTIWKIILQFSKNPYFCRKIGRNIENQYKSLVIDKEN</sequence>
<reference evidence="1 2" key="1">
    <citation type="submission" date="2011-07" db="EMBL/GenBank/DDBJ databases">
        <title>The complete genome of chromosome of Emticicia oligotrophica DSM 17448.</title>
        <authorList>
            <consortium name="US DOE Joint Genome Institute (JGI-PGF)"/>
            <person name="Lucas S."/>
            <person name="Han J."/>
            <person name="Lapidus A."/>
            <person name="Bruce D."/>
            <person name="Goodwin L."/>
            <person name="Pitluck S."/>
            <person name="Peters L."/>
            <person name="Kyrpides N."/>
            <person name="Mavromatis K."/>
            <person name="Ivanova N."/>
            <person name="Ovchinnikova G."/>
            <person name="Teshima H."/>
            <person name="Detter J.C."/>
            <person name="Tapia R."/>
            <person name="Han C."/>
            <person name="Land M."/>
            <person name="Hauser L."/>
            <person name="Markowitz V."/>
            <person name="Cheng J.-F."/>
            <person name="Hugenholtz P."/>
            <person name="Woyke T."/>
            <person name="Wu D."/>
            <person name="Tindall B."/>
            <person name="Pomrenke H."/>
            <person name="Brambilla E."/>
            <person name="Klenk H.-P."/>
            <person name="Eisen J.A."/>
        </authorList>
    </citation>
    <scope>NUCLEOTIDE SEQUENCE [LARGE SCALE GENOMIC DNA]</scope>
    <source>
        <strain evidence="1 2">DSM 17448</strain>
    </source>
</reference>